<feature type="compositionally biased region" description="Low complexity" evidence="1">
    <location>
        <begin position="63"/>
        <end position="108"/>
    </location>
</feature>
<evidence type="ECO:0000256" key="2">
    <source>
        <dbReference type="SAM" id="SignalP"/>
    </source>
</evidence>
<dbReference type="Proteomes" id="UP001380365">
    <property type="component" value="Unassembled WGS sequence"/>
</dbReference>
<evidence type="ECO:0000256" key="1">
    <source>
        <dbReference type="SAM" id="MobiDB-lite"/>
    </source>
</evidence>
<name>A0ABU8Q4Z1_9SPHN</name>
<evidence type="ECO:0000313" key="3">
    <source>
        <dbReference type="EMBL" id="MEJ5094728.1"/>
    </source>
</evidence>
<evidence type="ECO:0000313" key="4">
    <source>
        <dbReference type="Proteomes" id="UP001380365"/>
    </source>
</evidence>
<feature type="chain" id="PRO_5045845337" evidence="2">
    <location>
        <begin position="23"/>
        <end position="343"/>
    </location>
</feature>
<organism evidence="3 4">
    <name type="scientific">Sphingomonas molluscorum</name>
    <dbReference type="NCBI Taxonomy" id="418184"/>
    <lineage>
        <taxon>Bacteria</taxon>
        <taxon>Pseudomonadati</taxon>
        <taxon>Pseudomonadota</taxon>
        <taxon>Alphaproteobacteria</taxon>
        <taxon>Sphingomonadales</taxon>
        <taxon>Sphingomonadaceae</taxon>
        <taxon>Sphingomonas</taxon>
    </lineage>
</organism>
<protein>
    <submittedName>
        <fullName evidence="3">RcnB family protein</fullName>
    </submittedName>
</protein>
<dbReference type="Gene3D" id="3.10.450.160">
    <property type="entry name" value="inner membrane protein cigr"/>
    <property type="match status" value="1"/>
</dbReference>
<gene>
    <name evidence="3" type="ORF">WH159_09275</name>
</gene>
<dbReference type="EMBL" id="JBBGZA010000001">
    <property type="protein sequence ID" value="MEJ5094728.1"/>
    <property type="molecule type" value="Genomic_DNA"/>
</dbReference>
<dbReference type="InterPro" id="IPR024572">
    <property type="entry name" value="RcnB"/>
</dbReference>
<feature type="signal peptide" evidence="2">
    <location>
        <begin position="1"/>
        <end position="22"/>
    </location>
</feature>
<proteinExistence type="predicted"/>
<dbReference type="Pfam" id="PF11776">
    <property type="entry name" value="RcnB"/>
    <property type="match status" value="1"/>
</dbReference>
<dbReference type="RefSeq" id="WP_339538118.1">
    <property type="nucleotide sequence ID" value="NZ_JBBGZA010000001.1"/>
</dbReference>
<feature type="compositionally biased region" description="Basic and acidic residues" evidence="1">
    <location>
        <begin position="188"/>
        <end position="228"/>
    </location>
</feature>
<reference evidence="3 4" key="1">
    <citation type="submission" date="2023-12" db="EMBL/GenBank/DDBJ databases">
        <title>Gut-associated functions are favored during microbiome assembly across C. elegans life.</title>
        <authorList>
            <person name="Zimmermann J."/>
        </authorList>
    </citation>
    <scope>NUCLEOTIDE SEQUENCE [LARGE SCALE GENOMIC DNA]</scope>
    <source>
        <strain evidence="3 4">JUb134</strain>
    </source>
</reference>
<feature type="region of interest" description="Disordered" evidence="1">
    <location>
        <begin position="19"/>
        <end position="228"/>
    </location>
</feature>
<comment type="caution">
    <text evidence="3">The sequence shown here is derived from an EMBL/GenBank/DDBJ whole genome shotgun (WGS) entry which is preliminary data.</text>
</comment>
<feature type="compositionally biased region" description="Basic and acidic residues" evidence="1">
    <location>
        <begin position="44"/>
        <end position="54"/>
    </location>
</feature>
<keyword evidence="2" id="KW-0732">Signal</keyword>
<feature type="compositionally biased region" description="Basic and acidic residues" evidence="1">
    <location>
        <begin position="24"/>
        <end position="37"/>
    </location>
</feature>
<accession>A0ABU8Q4Z1</accession>
<sequence length="343" mass="41259">MTKFLLMGLMAATALVPASAWAQDRGDRPRREAREAGRPAPQRVQRDAPRERPQPQRNFQNERAQQPRPQMPQRNYQNQRPQQARPQMPQRDYQNQRPQQARPQTPQRDFQRERPQRREELSHPPERPAGFDRPRGDGQQRWQGGDRRPDGRVDRPDPRPGNRPNVRGNDGRPDRPGVQPGRPGGNWEGRDRRPGDRFDRNDRRPGDRFDRNDRRPGRGYDRNDGWRNQARDRQDWNDRRGWSRGWRDDRRYDWDRYRQANRNVYRLPRYYPPSGYHYGYRRFSVGLTLGSMLYGSSYWINDPFYYRLPPAYGPYRWVRYYNDALLVDLETGEVVDTVYDLFW</sequence>
<feature type="compositionally biased region" description="Basic and acidic residues" evidence="1">
    <location>
        <begin position="109"/>
        <end position="160"/>
    </location>
</feature>
<keyword evidence="4" id="KW-1185">Reference proteome</keyword>